<dbReference type="VEuPathDB" id="MicrosporidiaDB:NBO_366g0003"/>
<dbReference type="PANTHER" id="PTHR11472:SF47">
    <property type="entry name" value="FANCONI ANEMIA GROUP J PROTEIN"/>
    <property type="match status" value="1"/>
</dbReference>
<dbReference type="EMBL" id="KB909274">
    <property type="protein sequence ID" value="EOB12780.1"/>
    <property type="molecule type" value="Genomic_DNA"/>
</dbReference>
<dbReference type="InterPro" id="IPR002464">
    <property type="entry name" value="DNA/RNA_helicase_DEAH_CS"/>
</dbReference>
<dbReference type="GO" id="GO:0046872">
    <property type="term" value="F:metal ion binding"/>
    <property type="evidence" value="ECO:0007669"/>
    <property type="project" value="UniProtKB-KW"/>
</dbReference>
<protein>
    <recommendedName>
        <fullName evidence="9">DNA 5'-3' helicase</fullName>
        <ecNumber evidence="9">5.6.2.3</ecNumber>
    </recommendedName>
</protein>
<dbReference type="EC" id="5.6.2.3" evidence="9"/>
<keyword evidence="1" id="KW-0479">Metal-binding</keyword>
<dbReference type="SMART" id="SM00488">
    <property type="entry name" value="DEXDc2"/>
    <property type="match status" value="1"/>
</dbReference>
<dbReference type="SMART" id="SM00487">
    <property type="entry name" value="DEXDc"/>
    <property type="match status" value="1"/>
</dbReference>
<dbReference type="OrthoDB" id="272481at2759"/>
<keyword evidence="8" id="KW-0413">Isomerase</keyword>
<comment type="catalytic activity">
    <reaction evidence="10">
        <text>ATP + H2O = ADP + phosphate + H(+)</text>
        <dbReference type="Rhea" id="RHEA:13065"/>
        <dbReference type="ChEBI" id="CHEBI:15377"/>
        <dbReference type="ChEBI" id="CHEBI:15378"/>
        <dbReference type="ChEBI" id="CHEBI:30616"/>
        <dbReference type="ChEBI" id="CHEBI:43474"/>
        <dbReference type="ChEBI" id="CHEBI:456216"/>
        <dbReference type="EC" id="5.6.2.3"/>
    </reaction>
</comment>
<dbReference type="STRING" id="578461.R0MF66"/>
<proteinExistence type="predicted"/>
<dbReference type="SMART" id="SM00491">
    <property type="entry name" value="HELICc2"/>
    <property type="match status" value="1"/>
</dbReference>
<gene>
    <name evidence="12" type="primary">FANCJ</name>
    <name evidence="12" type="ORF">NBO_366g0003</name>
</gene>
<keyword evidence="2" id="KW-0547">Nucleotide-binding</keyword>
<evidence type="ECO:0000259" key="11">
    <source>
        <dbReference type="PROSITE" id="PS51193"/>
    </source>
</evidence>
<evidence type="ECO:0000256" key="6">
    <source>
        <dbReference type="ARBA" id="ARBA00023004"/>
    </source>
</evidence>
<sequence length="694" mass="79324">MVKLKINGISVDLPFEPYPAQVVTMEKLIASLMGGESALIESPTGTGKSLSIICAVLAYREHFTRSIADVTRKKTSTNNTNDKEEDPKDSAPKIIVCSRTHKQLDQLVDQLRKTRYRPRMSILASRDQYCIHRDLKNVADKTSACKELIKKNGCSYFIGRDTLAKRIGASIFDIEELVKEGKKCAGCPYFASRKLNEKADIIFAPYNYLLDTNVRENTNLDLSNSVVIIDEAHNVDDVCRSSGSFELGNKLIEIICNDLISAIKKAAFFEDVKLDLLNILDLFKKFIEHAPKIKDFNKTSFNGKMRIKKGKEIQKELDSIGVTKDVVVKFKNSLYSLTKSEEGKDLININTQHALESLDRILSALHFSNCDVYALVFQIEEKKYNEKEKYSYNFWLLDGAYVFKPFVKQVKALALLSGTLSPFVSFSSELGHKFEHEVIAPHLITDKQIFISCLKKGHLKQEMVGNYKSYENINYLDQIAKIAIDTMNKVKDHGGTLLFVPSYSFMDNIVKRINLMKIKNCLVEPKSGKNGEFEKILKKYHSLIRTKEGVILVCVYRGKAAEGVDFKDSSARAVICIGIPYPSLHDAQIELKKEYNDNYKHFNGRKWYETQAFRAVNQAVGRAIRHKEDWGIIIMLDSRYQEKRIQNQLSNWVTQHLKIFESYEESLKSMNKFLEEKKSEEDKKNSKNLLSTFK</sequence>
<dbReference type="GO" id="GO:0003677">
    <property type="term" value="F:DNA binding"/>
    <property type="evidence" value="ECO:0007669"/>
    <property type="project" value="InterPro"/>
</dbReference>
<keyword evidence="5" id="KW-0067">ATP-binding</keyword>
<dbReference type="InterPro" id="IPR045028">
    <property type="entry name" value="DinG/Rad3-like"/>
</dbReference>
<keyword evidence="4" id="KW-0347">Helicase</keyword>
<dbReference type="GO" id="GO:1990918">
    <property type="term" value="P:double-strand break repair involved in meiotic recombination"/>
    <property type="evidence" value="ECO:0007669"/>
    <property type="project" value="TreeGrafter"/>
</dbReference>
<evidence type="ECO:0000313" key="12">
    <source>
        <dbReference type="EMBL" id="EOB12780.1"/>
    </source>
</evidence>
<evidence type="ECO:0000256" key="2">
    <source>
        <dbReference type="ARBA" id="ARBA00022741"/>
    </source>
</evidence>
<evidence type="ECO:0000256" key="8">
    <source>
        <dbReference type="ARBA" id="ARBA00023235"/>
    </source>
</evidence>
<dbReference type="GO" id="GO:0043139">
    <property type="term" value="F:5'-3' DNA helicase activity"/>
    <property type="evidence" value="ECO:0007669"/>
    <property type="project" value="UniProtKB-EC"/>
</dbReference>
<dbReference type="GO" id="GO:0005634">
    <property type="term" value="C:nucleus"/>
    <property type="evidence" value="ECO:0007669"/>
    <property type="project" value="TreeGrafter"/>
</dbReference>
<dbReference type="PROSITE" id="PS00690">
    <property type="entry name" value="DEAH_ATP_HELICASE"/>
    <property type="match status" value="1"/>
</dbReference>
<evidence type="ECO:0000256" key="4">
    <source>
        <dbReference type="ARBA" id="ARBA00022806"/>
    </source>
</evidence>
<dbReference type="OMA" id="EDPNTHS"/>
<keyword evidence="7" id="KW-0411">Iron-sulfur</keyword>
<dbReference type="SUPFAM" id="SSF52540">
    <property type="entry name" value="P-loop containing nucleoside triphosphate hydrolases"/>
    <property type="match status" value="1"/>
</dbReference>
<dbReference type="Gene3D" id="3.40.50.300">
    <property type="entry name" value="P-loop containing nucleotide triphosphate hydrolases"/>
    <property type="match status" value="2"/>
</dbReference>
<dbReference type="PANTHER" id="PTHR11472">
    <property type="entry name" value="DNA REPAIR DEAD HELICASE RAD3/XP-D SUBFAMILY MEMBER"/>
    <property type="match status" value="1"/>
</dbReference>
<evidence type="ECO:0000313" key="13">
    <source>
        <dbReference type="Proteomes" id="UP000016927"/>
    </source>
</evidence>
<dbReference type="InterPro" id="IPR006554">
    <property type="entry name" value="Helicase-like_DEXD_c2"/>
</dbReference>
<keyword evidence="6" id="KW-0408">Iron</keyword>
<evidence type="ECO:0000256" key="7">
    <source>
        <dbReference type="ARBA" id="ARBA00023014"/>
    </source>
</evidence>
<dbReference type="PROSITE" id="PS51193">
    <property type="entry name" value="HELICASE_ATP_BIND_2"/>
    <property type="match status" value="1"/>
</dbReference>
<name>R0MF66_NOSB1</name>
<dbReference type="GO" id="GO:0016818">
    <property type="term" value="F:hydrolase activity, acting on acid anhydrides, in phosphorus-containing anhydrides"/>
    <property type="evidence" value="ECO:0007669"/>
    <property type="project" value="InterPro"/>
</dbReference>
<accession>R0MF66</accession>
<reference evidence="12 13" key="1">
    <citation type="journal article" date="2013" name="BMC Genomics">
        <title>Comparative genomics of parasitic silkworm microsporidia reveal an association between genome expansion and host adaptation.</title>
        <authorList>
            <person name="Pan G."/>
            <person name="Xu J."/>
            <person name="Li T."/>
            <person name="Xia Q."/>
            <person name="Liu S.L."/>
            <person name="Zhang G."/>
            <person name="Li S."/>
            <person name="Li C."/>
            <person name="Liu H."/>
            <person name="Yang L."/>
            <person name="Liu T."/>
            <person name="Zhang X."/>
            <person name="Wu Z."/>
            <person name="Fan W."/>
            <person name="Dang X."/>
            <person name="Xiang H."/>
            <person name="Tao M."/>
            <person name="Li Y."/>
            <person name="Hu J."/>
            <person name="Li Z."/>
            <person name="Lin L."/>
            <person name="Luo J."/>
            <person name="Geng L."/>
            <person name="Wang L."/>
            <person name="Long M."/>
            <person name="Wan Y."/>
            <person name="He N."/>
            <person name="Zhang Z."/>
            <person name="Lu C."/>
            <person name="Keeling P.J."/>
            <person name="Wang J."/>
            <person name="Xiang Z."/>
            <person name="Zhou Z."/>
        </authorList>
    </citation>
    <scope>NUCLEOTIDE SEQUENCE [LARGE SCALE GENOMIC DNA]</scope>
    <source>
        <strain evidence="13">CQ1 / CVCC 102059</strain>
    </source>
</reference>
<dbReference type="CDD" id="cd18788">
    <property type="entry name" value="SF2_C_XPD"/>
    <property type="match status" value="1"/>
</dbReference>
<dbReference type="InterPro" id="IPR006555">
    <property type="entry name" value="ATP-dep_Helicase_C"/>
</dbReference>
<evidence type="ECO:0000256" key="3">
    <source>
        <dbReference type="ARBA" id="ARBA00022801"/>
    </source>
</evidence>
<dbReference type="HOGENOM" id="CLU_006515_6_1_1"/>
<dbReference type="Proteomes" id="UP000016927">
    <property type="component" value="Unassembled WGS sequence"/>
</dbReference>
<dbReference type="GO" id="GO:0005524">
    <property type="term" value="F:ATP binding"/>
    <property type="evidence" value="ECO:0007669"/>
    <property type="project" value="UniProtKB-KW"/>
</dbReference>
<dbReference type="InterPro" id="IPR010614">
    <property type="entry name" value="RAD3-like_helicase_DEAD"/>
</dbReference>
<dbReference type="InterPro" id="IPR014001">
    <property type="entry name" value="Helicase_ATP-bd"/>
</dbReference>
<organism evidence="12 13">
    <name type="scientific">Nosema bombycis (strain CQ1 / CVCC 102059)</name>
    <name type="common">Microsporidian parasite</name>
    <name type="synonym">Pebrine of silkworm</name>
    <dbReference type="NCBI Taxonomy" id="578461"/>
    <lineage>
        <taxon>Eukaryota</taxon>
        <taxon>Fungi</taxon>
        <taxon>Fungi incertae sedis</taxon>
        <taxon>Microsporidia</taxon>
        <taxon>Nosematidae</taxon>
        <taxon>Nosema</taxon>
    </lineage>
</organism>
<dbReference type="GO" id="GO:0051536">
    <property type="term" value="F:iron-sulfur cluster binding"/>
    <property type="evidence" value="ECO:0007669"/>
    <property type="project" value="UniProtKB-KW"/>
</dbReference>
<dbReference type="Pfam" id="PF06733">
    <property type="entry name" value="DEAD_2"/>
    <property type="match status" value="1"/>
</dbReference>
<feature type="domain" description="Helicase ATP-binding" evidence="11">
    <location>
        <begin position="7"/>
        <end position="294"/>
    </location>
</feature>
<dbReference type="SMR" id="R0MF66"/>
<dbReference type="InterPro" id="IPR014013">
    <property type="entry name" value="Helic_SF1/SF2_ATP-bd_DinG/Rad3"/>
</dbReference>
<evidence type="ECO:0000256" key="9">
    <source>
        <dbReference type="ARBA" id="ARBA00044969"/>
    </source>
</evidence>
<evidence type="ECO:0000256" key="1">
    <source>
        <dbReference type="ARBA" id="ARBA00022723"/>
    </source>
</evidence>
<evidence type="ECO:0000256" key="5">
    <source>
        <dbReference type="ARBA" id="ARBA00022840"/>
    </source>
</evidence>
<evidence type="ECO:0000256" key="10">
    <source>
        <dbReference type="ARBA" id="ARBA00048954"/>
    </source>
</evidence>
<dbReference type="GO" id="GO:0006289">
    <property type="term" value="P:nucleotide-excision repair"/>
    <property type="evidence" value="ECO:0007669"/>
    <property type="project" value="TreeGrafter"/>
</dbReference>
<keyword evidence="13" id="KW-1185">Reference proteome</keyword>
<dbReference type="AlphaFoldDB" id="R0MF66"/>
<dbReference type="Pfam" id="PF13307">
    <property type="entry name" value="Helicase_C_2"/>
    <property type="match status" value="1"/>
</dbReference>
<dbReference type="InterPro" id="IPR027417">
    <property type="entry name" value="P-loop_NTPase"/>
</dbReference>
<keyword evidence="3" id="KW-0378">Hydrolase</keyword>